<keyword evidence="3 5" id="KW-1133">Transmembrane helix</keyword>
<dbReference type="InterPro" id="IPR032808">
    <property type="entry name" value="DoxX"/>
</dbReference>
<feature type="transmembrane region" description="Helical" evidence="5">
    <location>
        <begin position="95"/>
        <end position="112"/>
    </location>
</feature>
<organism evidence="6 7">
    <name type="scientific">Maribacter algarum</name>
    <name type="common">ex Zhang et al. 2020</name>
    <dbReference type="NCBI Taxonomy" id="2578118"/>
    <lineage>
        <taxon>Bacteria</taxon>
        <taxon>Pseudomonadati</taxon>
        <taxon>Bacteroidota</taxon>
        <taxon>Flavobacteriia</taxon>
        <taxon>Flavobacteriales</taxon>
        <taxon>Flavobacteriaceae</taxon>
        <taxon>Maribacter</taxon>
    </lineage>
</organism>
<evidence type="ECO:0000256" key="2">
    <source>
        <dbReference type="ARBA" id="ARBA00022692"/>
    </source>
</evidence>
<keyword evidence="2 5" id="KW-0812">Transmembrane</keyword>
<keyword evidence="4 5" id="KW-0472">Membrane</keyword>
<protein>
    <submittedName>
        <fullName evidence="6">DoxX family protein</fullName>
    </submittedName>
</protein>
<evidence type="ECO:0000313" key="7">
    <source>
        <dbReference type="Proteomes" id="UP000310314"/>
    </source>
</evidence>
<feature type="transmembrane region" description="Helical" evidence="5">
    <location>
        <begin position="72"/>
        <end position="89"/>
    </location>
</feature>
<comment type="caution">
    <text evidence="6">The sequence shown here is derived from an EMBL/GenBank/DDBJ whole genome shotgun (WGS) entry which is preliminary data.</text>
</comment>
<evidence type="ECO:0000313" key="6">
    <source>
        <dbReference type="EMBL" id="TMM55789.1"/>
    </source>
</evidence>
<proteinExistence type="predicted"/>
<comment type="subcellular location">
    <subcellularLocation>
        <location evidence="1">Membrane</location>
        <topology evidence="1">Multi-pass membrane protein</topology>
    </subcellularLocation>
</comment>
<evidence type="ECO:0000256" key="1">
    <source>
        <dbReference type="ARBA" id="ARBA00004141"/>
    </source>
</evidence>
<dbReference type="AlphaFoldDB" id="A0A5S3PMS0"/>
<dbReference type="OrthoDB" id="7960583at2"/>
<dbReference type="EMBL" id="VATY01000003">
    <property type="protein sequence ID" value="TMM55789.1"/>
    <property type="molecule type" value="Genomic_DNA"/>
</dbReference>
<evidence type="ECO:0000256" key="4">
    <source>
        <dbReference type="ARBA" id="ARBA00023136"/>
    </source>
</evidence>
<dbReference type="RefSeq" id="WP_138658658.1">
    <property type="nucleotide sequence ID" value="NZ_VATY01000003.1"/>
</dbReference>
<gene>
    <name evidence="6" type="ORF">FEE95_14120</name>
</gene>
<accession>A0A5S3PMS0</accession>
<reference evidence="6 7" key="1">
    <citation type="submission" date="2019-05" db="EMBL/GenBank/DDBJ databases">
        <authorList>
            <person name="Zhang J.-Y."/>
            <person name="Feg X."/>
            <person name="Du Z.-J."/>
        </authorList>
    </citation>
    <scope>NUCLEOTIDE SEQUENCE [LARGE SCALE GENOMIC DNA]</scope>
    <source>
        <strain evidence="6 7">RZ26</strain>
    </source>
</reference>
<dbReference type="Pfam" id="PF13564">
    <property type="entry name" value="DoxX_2"/>
    <property type="match status" value="1"/>
</dbReference>
<evidence type="ECO:0000256" key="5">
    <source>
        <dbReference type="SAM" id="Phobius"/>
    </source>
</evidence>
<sequence length="136" mass="15501">MKRDKIIYWTATAIISFLFASGALMYLFNYDYAHQFFISLGFPTWIIYPLAVLKILGPIVILTRNSLFLKELAYAGFLFDAILAVAAHIMVGDGFIYHGLAAIILTIVSWRYDRKLFGAYVQKASTKYKHHDAHDS</sequence>
<dbReference type="GO" id="GO:0016020">
    <property type="term" value="C:membrane"/>
    <property type="evidence" value="ECO:0007669"/>
    <property type="project" value="UniProtKB-SubCell"/>
</dbReference>
<name>A0A5S3PMS0_9FLAO</name>
<feature type="transmembrane region" description="Helical" evidence="5">
    <location>
        <begin position="7"/>
        <end position="28"/>
    </location>
</feature>
<keyword evidence="7" id="KW-1185">Reference proteome</keyword>
<evidence type="ECO:0000256" key="3">
    <source>
        <dbReference type="ARBA" id="ARBA00022989"/>
    </source>
</evidence>
<feature type="transmembrane region" description="Helical" evidence="5">
    <location>
        <begin position="40"/>
        <end position="60"/>
    </location>
</feature>
<dbReference type="Proteomes" id="UP000310314">
    <property type="component" value="Unassembled WGS sequence"/>
</dbReference>